<dbReference type="OrthoDB" id="3295129at2"/>
<accession>U5VQY2</accession>
<reference evidence="2 3" key="1">
    <citation type="journal article" date="2014" name="J. Biotechnol.">
        <title>Complete genome sequence of the actinobacterium Actinoplanes friuliensis HAG 010964, producer of the lipopeptide antibiotic friulimycin.</title>
        <authorList>
            <person name="Ruckert C."/>
            <person name="Szczepanowski R."/>
            <person name="Albersmeier A."/>
            <person name="Goesmann A."/>
            <person name="Fischer N."/>
            <person name="Steinkamper A."/>
            <person name="Puhler A."/>
            <person name="Biener R."/>
            <person name="Schwartz D."/>
            <person name="Kalinowski J."/>
        </authorList>
    </citation>
    <scope>NUCLEOTIDE SEQUENCE [LARGE SCALE GENOMIC DNA]</scope>
    <source>
        <strain evidence="2 3">DSM 7358</strain>
    </source>
</reference>
<dbReference type="AlphaFoldDB" id="U5VQY2"/>
<proteinExistence type="predicted"/>
<sequence length="107" mass="12433">MVIADQAVPADIVDRLLWDDAQQMLGRHAEAGHDGNCVWCGWRWPCAPRRLAERAELASRRPWREAWTLRHDLNSVREMPGIRTGLDDNRIRRGTPKIDDLNRGYFD</sequence>
<name>U5VQY2_9ACTN</name>
<evidence type="ECO:0000256" key="1">
    <source>
        <dbReference type="SAM" id="MobiDB-lite"/>
    </source>
</evidence>
<evidence type="ECO:0000313" key="3">
    <source>
        <dbReference type="Proteomes" id="UP000017746"/>
    </source>
</evidence>
<organism evidence="2 3">
    <name type="scientific">Actinoplanes friuliensis DSM 7358</name>
    <dbReference type="NCBI Taxonomy" id="1246995"/>
    <lineage>
        <taxon>Bacteria</taxon>
        <taxon>Bacillati</taxon>
        <taxon>Actinomycetota</taxon>
        <taxon>Actinomycetes</taxon>
        <taxon>Micromonosporales</taxon>
        <taxon>Micromonosporaceae</taxon>
        <taxon>Actinoplanes</taxon>
    </lineage>
</organism>
<dbReference type="Proteomes" id="UP000017746">
    <property type="component" value="Chromosome"/>
</dbReference>
<evidence type="ECO:0000313" key="2">
    <source>
        <dbReference type="EMBL" id="AGZ39383.1"/>
    </source>
</evidence>
<dbReference type="RefSeq" id="WP_023358914.1">
    <property type="nucleotide sequence ID" value="NC_022657.1"/>
</dbReference>
<dbReference type="KEGG" id="afs:AFR_05470"/>
<keyword evidence="3" id="KW-1185">Reference proteome</keyword>
<protein>
    <submittedName>
        <fullName evidence="2">Uncharacterized protein</fullName>
    </submittedName>
</protein>
<gene>
    <name evidence="2" type="ORF">AFR_05470</name>
</gene>
<dbReference type="eggNOG" id="ENOG5031V4M">
    <property type="taxonomic scope" value="Bacteria"/>
</dbReference>
<dbReference type="HOGENOM" id="CLU_2204396_0_0_11"/>
<dbReference type="EMBL" id="CP006272">
    <property type="protein sequence ID" value="AGZ39383.1"/>
    <property type="molecule type" value="Genomic_DNA"/>
</dbReference>
<feature type="region of interest" description="Disordered" evidence="1">
    <location>
        <begin position="85"/>
        <end position="107"/>
    </location>
</feature>
<dbReference type="PATRIC" id="fig|1246995.3.peg.1109"/>